<dbReference type="PANTHER" id="PTHR46796:SF6">
    <property type="entry name" value="ARAC SUBFAMILY"/>
    <property type="match status" value="1"/>
</dbReference>
<dbReference type="InterPro" id="IPR050204">
    <property type="entry name" value="AraC_XylS_family_regulators"/>
</dbReference>
<keyword evidence="2" id="KW-0238">DNA-binding</keyword>
<dbReference type="AlphaFoldDB" id="B2IFP7"/>
<organism evidence="5 6">
    <name type="scientific">Beijerinckia indica subsp. indica (strain ATCC 9039 / DSM 1715 / NCIMB 8712)</name>
    <dbReference type="NCBI Taxonomy" id="395963"/>
    <lineage>
        <taxon>Bacteria</taxon>
        <taxon>Pseudomonadati</taxon>
        <taxon>Pseudomonadota</taxon>
        <taxon>Alphaproteobacteria</taxon>
        <taxon>Hyphomicrobiales</taxon>
        <taxon>Beijerinckiaceae</taxon>
        <taxon>Beijerinckia</taxon>
    </lineage>
</organism>
<dbReference type="eggNOG" id="COG4977">
    <property type="taxonomic scope" value="Bacteria"/>
</dbReference>
<reference evidence="6" key="1">
    <citation type="submission" date="2008-03" db="EMBL/GenBank/DDBJ databases">
        <title>Complete sequence of chromosome of Beijerinckia indica subsp. indica ATCC 9039.</title>
        <authorList>
            <consortium name="US DOE Joint Genome Institute"/>
            <person name="Copeland A."/>
            <person name="Lucas S."/>
            <person name="Lapidus A."/>
            <person name="Glavina del Rio T."/>
            <person name="Dalin E."/>
            <person name="Tice H."/>
            <person name="Bruce D."/>
            <person name="Goodwin L."/>
            <person name="Pitluck S."/>
            <person name="LaButti K."/>
            <person name="Schmutz J."/>
            <person name="Larimer F."/>
            <person name="Land M."/>
            <person name="Hauser L."/>
            <person name="Kyrpides N."/>
            <person name="Mikhailova N."/>
            <person name="Dunfield P.F."/>
            <person name="Dedysh S.N."/>
            <person name="Liesack W."/>
            <person name="Saw J.H."/>
            <person name="Alam M."/>
            <person name="Chen Y."/>
            <person name="Murrell J.C."/>
            <person name="Richardson P."/>
        </authorList>
    </citation>
    <scope>NUCLEOTIDE SEQUENCE [LARGE SCALE GENOMIC DNA]</scope>
    <source>
        <strain evidence="6">ATCC 9039 / DSM 1715 / NCIMB 8712</strain>
    </source>
</reference>
<dbReference type="KEGG" id="bid:Bind_0608"/>
<protein>
    <submittedName>
        <fullName evidence="5">Transcriptional regulator, AraC family</fullName>
    </submittedName>
</protein>
<evidence type="ECO:0000259" key="4">
    <source>
        <dbReference type="PROSITE" id="PS01124"/>
    </source>
</evidence>
<dbReference type="SMART" id="SM00342">
    <property type="entry name" value="HTH_ARAC"/>
    <property type="match status" value="1"/>
</dbReference>
<dbReference type="PROSITE" id="PS01124">
    <property type="entry name" value="HTH_ARAC_FAMILY_2"/>
    <property type="match status" value="1"/>
</dbReference>
<dbReference type="Gene3D" id="1.10.10.60">
    <property type="entry name" value="Homeodomain-like"/>
    <property type="match status" value="1"/>
</dbReference>
<dbReference type="STRING" id="395963.Bind_0608"/>
<dbReference type="SUPFAM" id="SSF46689">
    <property type="entry name" value="Homeodomain-like"/>
    <property type="match status" value="2"/>
</dbReference>
<dbReference type="GO" id="GO:0003700">
    <property type="term" value="F:DNA-binding transcription factor activity"/>
    <property type="evidence" value="ECO:0007669"/>
    <property type="project" value="InterPro"/>
</dbReference>
<reference evidence="5 6" key="2">
    <citation type="journal article" date="2010" name="J. Bacteriol.">
        <title>Complete genome sequence of Beijerinckia indica subsp. indica.</title>
        <authorList>
            <person name="Tamas I."/>
            <person name="Dedysh S.N."/>
            <person name="Liesack W."/>
            <person name="Stott M.B."/>
            <person name="Alam M."/>
            <person name="Murrell J.C."/>
            <person name="Dunfield P.F."/>
        </authorList>
    </citation>
    <scope>NUCLEOTIDE SEQUENCE [LARGE SCALE GENOMIC DNA]</scope>
    <source>
        <strain evidence="6">ATCC 9039 / DSM 1715 / NCIMB 8712</strain>
    </source>
</reference>
<dbReference type="EMBL" id="CP001016">
    <property type="protein sequence ID" value="ACB94258.1"/>
    <property type="molecule type" value="Genomic_DNA"/>
</dbReference>
<proteinExistence type="predicted"/>
<name>B2IFP7_BEII9</name>
<evidence type="ECO:0000256" key="2">
    <source>
        <dbReference type="ARBA" id="ARBA00023125"/>
    </source>
</evidence>
<evidence type="ECO:0000313" key="6">
    <source>
        <dbReference type="Proteomes" id="UP000001695"/>
    </source>
</evidence>
<accession>B2IFP7</accession>
<dbReference type="PANTHER" id="PTHR46796">
    <property type="entry name" value="HTH-TYPE TRANSCRIPTIONAL ACTIVATOR RHAS-RELATED"/>
    <property type="match status" value="1"/>
</dbReference>
<dbReference type="InterPro" id="IPR018060">
    <property type="entry name" value="HTH_AraC"/>
</dbReference>
<keyword evidence="3" id="KW-0804">Transcription</keyword>
<dbReference type="HOGENOM" id="CLU_000445_88_4_5"/>
<dbReference type="Pfam" id="PF12833">
    <property type="entry name" value="HTH_18"/>
    <property type="match status" value="1"/>
</dbReference>
<dbReference type="Proteomes" id="UP000001695">
    <property type="component" value="Chromosome"/>
</dbReference>
<evidence type="ECO:0000313" key="5">
    <source>
        <dbReference type="EMBL" id="ACB94258.1"/>
    </source>
</evidence>
<keyword evidence="1" id="KW-0805">Transcription regulation</keyword>
<feature type="domain" description="HTH araC/xylS-type" evidence="4">
    <location>
        <begin position="189"/>
        <end position="287"/>
    </location>
</feature>
<sequence length="305" mass="34102">MSEALDFVPDDWGPKVQTEGAAVTLTRRGPDRIQFQAPAHLAVILLTRQPVRETSLATDRRTRFAAPIGSLEIIPAEADFFGQWSTPKENILFGIEPQKLTQIAQTEFGKDSFELRPPSMAMIDSKALQIAQLLRVEFQRGPHVSQLYIDSLLTIMSIHLLRHYSNLSDETSAGEKIAVRGRLARQSWREVQSCMHENLTENLTIAKLAKLAGLSNSHFLRVFRETTGKSPHQYLLELRVQRAEQLILATDQPLKVIAQQSGFSSQSHMTAAMRQLRLTTPGEIRGMRSFARSKSSVAATEDDGV</sequence>
<evidence type="ECO:0000256" key="1">
    <source>
        <dbReference type="ARBA" id="ARBA00023015"/>
    </source>
</evidence>
<dbReference type="GO" id="GO:0043565">
    <property type="term" value="F:sequence-specific DNA binding"/>
    <property type="evidence" value="ECO:0007669"/>
    <property type="project" value="InterPro"/>
</dbReference>
<dbReference type="RefSeq" id="WP_012383616.1">
    <property type="nucleotide sequence ID" value="NC_010581.1"/>
</dbReference>
<evidence type="ECO:0000256" key="3">
    <source>
        <dbReference type="ARBA" id="ARBA00023163"/>
    </source>
</evidence>
<keyword evidence="6" id="KW-1185">Reference proteome</keyword>
<gene>
    <name evidence="5" type="ordered locus">Bind_0608</name>
</gene>
<dbReference type="OrthoDB" id="8442171at2"/>
<dbReference type="InterPro" id="IPR009057">
    <property type="entry name" value="Homeodomain-like_sf"/>
</dbReference>